<dbReference type="AlphaFoldDB" id="A0A453S926"/>
<reference evidence="2" key="1">
    <citation type="journal article" date="2014" name="Science">
        <title>Ancient hybridizations among the ancestral genomes of bread wheat.</title>
        <authorList>
            <consortium name="International Wheat Genome Sequencing Consortium,"/>
            <person name="Marcussen T."/>
            <person name="Sandve S.R."/>
            <person name="Heier L."/>
            <person name="Spannagl M."/>
            <person name="Pfeifer M."/>
            <person name="Jakobsen K.S."/>
            <person name="Wulff B.B."/>
            <person name="Steuernagel B."/>
            <person name="Mayer K.F."/>
            <person name="Olsen O.A."/>
        </authorList>
    </citation>
    <scope>NUCLEOTIDE SEQUENCE [LARGE SCALE GENOMIC DNA]</scope>
    <source>
        <strain evidence="2">cv. AL8/78</strain>
    </source>
</reference>
<proteinExistence type="predicted"/>
<dbReference type="Gramene" id="AET7Gv20851400.12">
    <property type="protein sequence ID" value="AET7Gv20851400.12"/>
    <property type="gene ID" value="AET7Gv20851400"/>
</dbReference>
<name>A0A453S926_AEGTS</name>
<accession>A0A453S926</accession>
<reference evidence="1" key="5">
    <citation type="journal article" date="2021" name="G3 (Bethesda)">
        <title>Aegilops tauschii genome assembly Aet v5.0 features greater sequence contiguity and improved annotation.</title>
        <authorList>
            <person name="Wang L."/>
            <person name="Zhu T."/>
            <person name="Rodriguez J.C."/>
            <person name="Deal K.R."/>
            <person name="Dubcovsky J."/>
            <person name="McGuire P.E."/>
            <person name="Lux T."/>
            <person name="Spannagl M."/>
            <person name="Mayer K.F.X."/>
            <person name="Baldrich P."/>
            <person name="Meyers B.C."/>
            <person name="Huo N."/>
            <person name="Gu Y.Q."/>
            <person name="Zhou H."/>
            <person name="Devos K.M."/>
            <person name="Bennetzen J.L."/>
            <person name="Unver T."/>
            <person name="Budak H."/>
            <person name="Gulick P.J."/>
            <person name="Galiba G."/>
            <person name="Kalapos B."/>
            <person name="Nelson D.R."/>
            <person name="Li P."/>
            <person name="You F.M."/>
            <person name="Luo M.C."/>
            <person name="Dvorak J."/>
        </authorList>
    </citation>
    <scope>NUCLEOTIDE SEQUENCE [LARGE SCALE GENOMIC DNA]</scope>
    <source>
        <strain evidence="1">cv. AL8/78</strain>
    </source>
</reference>
<reference evidence="1" key="4">
    <citation type="submission" date="2019-03" db="UniProtKB">
        <authorList>
            <consortium name="EnsemblPlants"/>
        </authorList>
    </citation>
    <scope>IDENTIFICATION</scope>
</reference>
<keyword evidence="2" id="KW-1185">Reference proteome</keyword>
<organism evidence="1 2">
    <name type="scientific">Aegilops tauschii subsp. strangulata</name>
    <name type="common">Goatgrass</name>
    <dbReference type="NCBI Taxonomy" id="200361"/>
    <lineage>
        <taxon>Eukaryota</taxon>
        <taxon>Viridiplantae</taxon>
        <taxon>Streptophyta</taxon>
        <taxon>Embryophyta</taxon>
        <taxon>Tracheophyta</taxon>
        <taxon>Spermatophyta</taxon>
        <taxon>Magnoliopsida</taxon>
        <taxon>Liliopsida</taxon>
        <taxon>Poales</taxon>
        <taxon>Poaceae</taxon>
        <taxon>BOP clade</taxon>
        <taxon>Pooideae</taxon>
        <taxon>Triticodae</taxon>
        <taxon>Triticeae</taxon>
        <taxon>Triticinae</taxon>
        <taxon>Aegilops</taxon>
    </lineage>
</organism>
<reference evidence="1" key="3">
    <citation type="journal article" date="2017" name="Nature">
        <title>Genome sequence of the progenitor of the wheat D genome Aegilops tauschii.</title>
        <authorList>
            <person name="Luo M.C."/>
            <person name="Gu Y.Q."/>
            <person name="Puiu D."/>
            <person name="Wang H."/>
            <person name="Twardziok S.O."/>
            <person name="Deal K.R."/>
            <person name="Huo N."/>
            <person name="Zhu T."/>
            <person name="Wang L."/>
            <person name="Wang Y."/>
            <person name="McGuire P.E."/>
            <person name="Liu S."/>
            <person name="Long H."/>
            <person name="Ramasamy R.K."/>
            <person name="Rodriguez J.C."/>
            <person name="Van S.L."/>
            <person name="Yuan L."/>
            <person name="Wang Z."/>
            <person name="Xia Z."/>
            <person name="Xiao L."/>
            <person name="Anderson O.D."/>
            <person name="Ouyang S."/>
            <person name="Liang Y."/>
            <person name="Zimin A.V."/>
            <person name="Pertea G."/>
            <person name="Qi P."/>
            <person name="Bennetzen J.L."/>
            <person name="Dai X."/>
            <person name="Dawson M.W."/>
            <person name="Muller H.G."/>
            <person name="Kugler K."/>
            <person name="Rivarola-Duarte L."/>
            <person name="Spannagl M."/>
            <person name="Mayer K.F.X."/>
            <person name="Lu F.H."/>
            <person name="Bevan M.W."/>
            <person name="Leroy P."/>
            <person name="Li P."/>
            <person name="You F.M."/>
            <person name="Sun Q."/>
            <person name="Liu Z."/>
            <person name="Lyons E."/>
            <person name="Wicker T."/>
            <person name="Salzberg S.L."/>
            <person name="Devos K.M."/>
            <person name="Dvorak J."/>
        </authorList>
    </citation>
    <scope>NUCLEOTIDE SEQUENCE [LARGE SCALE GENOMIC DNA]</scope>
    <source>
        <strain evidence="1">cv. AL8/78</strain>
    </source>
</reference>
<dbReference type="EnsemblPlants" id="AET7Gv20851400.12">
    <property type="protein sequence ID" value="AET7Gv20851400.12"/>
    <property type="gene ID" value="AET7Gv20851400"/>
</dbReference>
<sequence length="47" mass="5563">SVEDVDSTLIDAGLERSTEVNRVEWPFDHKPQVFSFQLQMGLRRWRS</sequence>
<dbReference type="Proteomes" id="UP000015105">
    <property type="component" value="Chromosome 7D"/>
</dbReference>
<protein>
    <submittedName>
        <fullName evidence="1">Uncharacterized protein</fullName>
    </submittedName>
</protein>
<evidence type="ECO:0000313" key="2">
    <source>
        <dbReference type="Proteomes" id="UP000015105"/>
    </source>
</evidence>
<reference evidence="2" key="2">
    <citation type="journal article" date="2017" name="Nat. Plants">
        <title>The Aegilops tauschii genome reveals multiple impacts of transposons.</title>
        <authorList>
            <person name="Zhao G."/>
            <person name="Zou C."/>
            <person name="Li K."/>
            <person name="Wang K."/>
            <person name="Li T."/>
            <person name="Gao L."/>
            <person name="Zhang X."/>
            <person name="Wang H."/>
            <person name="Yang Z."/>
            <person name="Liu X."/>
            <person name="Jiang W."/>
            <person name="Mao L."/>
            <person name="Kong X."/>
            <person name="Jiao Y."/>
            <person name="Jia J."/>
        </authorList>
    </citation>
    <scope>NUCLEOTIDE SEQUENCE [LARGE SCALE GENOMIC DNA]</scope>
    <source>
        <strain evidence="2">cv. AL8/78</strain>
    </source>
</reference>
<evidence type="ECO:0000313" key="1">
    <source>
        <dbReference type="EnsemblPlants" id="AET7Gv20851400.12"/>
    </source>
</evidence>